<dbReference type="AlphaFoldDB" id="A0A1U8M4A0"/>
<protein>
    <submittedName>
        <fullName evidence="11">Ethylene-responsive transcription factor ERF017</fullName>
    </submittedName>
</protein>
<keyword evidence="2" id="KW-0805">Transcription regulation</keyword>
<dbReference type="KEGG" id="ghi:107932858"/>
<evidence type="ECO:0000313" key="10">
    <source>
        <dbReference type="Proteomes" id="UP000818029"/>
    </source>
</evidence>
<evidence type="ECO:0000256" key="7">
    <source>
        <dbReference type="ARBA" id="ARBA00024343"/>
    </source>
</evidence>
<evidence type="ECO:0000259" key="9">
    <source>
        <dbReference type="PROSITE" id="PS51032"/>
    </source>
</evidence>
<reference evidence="10" key="1">
    <citation type="journal article" date="2020" name="Nat. Genet.">
        <title>Genomic diversifications of five Gossypium allopolyploid species and their impact on cotton improvement.</title>
        <authorList>
            <person name="Chen Z.J."/>
            <person name="Sreedasyam A."/>
            <person name="Ando A."/>
            <person name="Song Q."/>
            <person name="De Santiago L.M."/>
            <person name="Hulse-Kemp A.M."/>
            <person name="Ding M."/>
            <person name="Ye W."/>
            <person name="Kirkbride R.C."/>
            <person name="Jenkins J."/>
            <person name="Plott C."/>
            <person name="Lovell J."/>
            <person name="Lin Y.M."/>
            <person name="Vaughn R."/>
            <person name="Liu B."/>
            <person name="Simpson S."/>
            <person name="Scheffler B.E."/>
            <person name="Wen L."/>
            <person name="Saski C.A."/>
            <person name="Grover C.E."/>
            <person name="Hu G."/>
            <person name="Conover J.L."/>
            <person name="Carlson J.W."/>
            <person name="Shu S."/>
            <person name="Boston L.B."/>
            <person name="Williams M."/>
            <person name="Peterson D.G."/>
            <person name="McGee K."/>
            <person name="Jones D.C."/>
            <person name="Wendel J.F."/>
            <person name="Stelly D.M."/>
            <person name="Grimwood J."/>
            <person name="Schmutz J."/>
        </authorList>
    </citation>
    <scope>NUCLEOTIDE SEQUENCE [LARGE SCALE GENOMIC DNA]</scope>
    <source>
        <strain evidence="10">cv. TM-1</strain>
    </source>
</reference>
<keyword evidence="10" id="KW-1185">Reference proteome</keyword>
<feature type="compositionally biased region" description="Low complexity" evidence="8">
    <location>
        <begin position="110"/>
        <end position="123"/>
    </location>
</feature>
<keyword evidence="6" id="KW-0539">Nucleus</keyword>
<dbReference type="SUPFAM" id="SSF54171">
    <property type="entry name" value="DNA-binding domain"/>
    <property type="match status" value="1"/>
</dbReference>
<evidence type="ECO:0000256" key="5">
    <source>
        <dbReference type="ARBA" id="ARBA00023163"/>
    </source>
</evidence>
<dbReference type="Proteomes" id="UP000818029">
    <property type="component" value="Chromosome D08"/>
</dbReference>
<feature type="region of interest" description="Disordered" evidence="8">
    <location>
        <begin position="1"/>
        <end position="23"/>
    </location>
</feature>
<gene>
    <name evidence="11" type="primary">LOC107932858</name>
</gene>
<dbReference type="InterPro" id="IPR001471">
    <property type="entry name" value="AP2/ERF_dom"/>
</dbReference>
<dbReference type="GeneID" id="107932858"/>
<dbReference type="PROSITE" id="PS51032">
    <property type="entry name" value="AP2_ERF"/>
    <property type="match status" value="1"/>
</dbReference>
<keyword evidence="5" id="KW-0804">Transcription</keyword>
<comment type="subcellular location">
    <subcellularLocation>
        <location evidence="1">Nucleus</location>
    </subcellularLocation>
</comment>
<sequence>MMKPTSPVEHVSNSGSSSKYKGVRKRKWGKWVSEIRLPNSRERIWLGSYDSAEKAAKAFDVALYCLRGPEANFNFPKNPPEIVGGRSLTPPEIRAVAARLANQVDDQDGADNNNDNNDSSNDNYVRKEQCTSSSSGAGPLQAEENHEMGWLPFLSMDTDNQWMSDSRLYSPVSRILSYGGDQLFPPSPPISPPPIDDNADEYQYCGDGFSPSSSLWDF</sequence>
<dbReference type="RefSeq" id="XP_016720463.1">
    <property type="nucleotide sequence ID" value="XM_016864974.2"/>
</dbReference>
<proteinExistence type="inferred from homology"/>
<dbReference type="PRINTS" id="PR00367">
    <property type="entry name" value="ETHRSPELEMNT"/>
</dbReference>
<reference evidence="11" key="2">
    <citation type="submission" date="2025-08" db="UniProtKB">
        <authorList>
            <consortium name="RefSeq"/>
        </authorList>
    </citation>
    <scope>IDENTIFICATION</scope>
</reference>
<dbReference type="PANTHER" id="PTHR31985:SF273">
    <property type="entry name" value="ETHYLENE-RESPONSIVE TRANSCRIPTION FACTOR ERF017"/>
    <property type="match status" value="1"/>
</dbReference>
<dbReference type="Gene3D" id="3.30.730.10">
    <property type="entry name" value="AP2/ERF domain"/>
    <property type="match status" value="1"/>
</dbReference>
<organism evidence="10 11">
    <name type="scientific">Gossypium hirsutum</name>
    <name type="common">Upland cotton</name>
    <name type="synonym">Gossypium mexicanum</name>
    <dbReference type="NCBI Taxonomy" id="3635"/>
    <lineage>
        <taxon>Eukaryota</taxon>
        <taxon>Viridiplantae</taxon>
        <taxon>Streptophyta</taxon>
        <taxon>Embryophyta</taxon>
        <taxon>Tracheophyta</taxon>
        <taxon>Spermatophyta</taxon>
        <taxon>Magnoliopsida</taxon>
        <taxon>eudicotyledons</taxon>
        <taxon>Gunneridae</taxon>
        <taxon>Pentapetalae</taxon>
        <taxon>rosids</taxon>
        <taxon>malvids</taxon>
        <taxon>Malvales</taxon>
        <taxon>Malvaceae</taxon>
        <taxon>Malvoideae</taxon>
        <taxon>Gossypium</taxon>
    </lineage>
</organism>
<keyword evidence="3" id="KW-0238">DNA-binding</keyword>
<keyword evidence="4" id="KW-0010">Activator</keyword>
<dbReference type="OrthoDB" id="1918918at2759"/>
<evidence type="ECO:0000256" key="4">
    <source>
        <dbReference type="ARBA" id="ARBA00023159"/>
    </source>
</evidence>
<evidence type="ECO:0000256" key="3">
    <source>
        <dbReference type="ARBA" id="ARBA00023125"/>
    </source>
</evidence>
<evidence type="ECO:0000256" key="8">
    <source>
        <dbReference type="SAM" id="MobiDB-lite"/>
    </source>
</evidence>
<dbReference type="CDD" id="cd00018">
    <property type="entry name" value="AP2"/>
    <property type="match status" value="1"/>
</dbReference>
<dbReference type="PANTHER" id="PTHR31985">
    <property type="entry name" value="ETHYLENE-RESPONSIVE TRANSCRIPTION FACTOR ERF042-RELATED"/>
    <property type="match status" value="1"/>
</dbReference>
<dbReference type="InterPro" id="IPR016177">
    <property type="entry name" value="DNA-bd_dom_sf"/>
</dbReference>
<comment type="similarity">
    <text evidence="7">Belongs to the AP2/ERF transcription factor family. ERF subfamily.</text>
</comment>
<dbReference type="STRING" id="3635.A0A1U8M4A0"/>
<feature type="region of interest" description="Disordered" evidence="8">
    <location>
        <begin position="104"/>
        <end position="141"/>
    </location>
</feature>
<dbReference type="GO" id="GO:0005634">
    <property type="term" value="C:nucleus"/>
    <property type="evidence" value="ECO:0007669"/>
    <property type="project" value="UniProtKB-SubCell"/>
</dbReference>
<dbReference type="Pfam" id="PF00847">
    <property type="entry name" value="AP2"/>
    <property type="match status" value="1"/>
</dbReference>
<dbReference type="SMR" id="A0A1U8M4A0"/>
<feature type="domain" description="AP2/ERF" evidence="9">
    <location>
        <begin position="19"/>
        <end position="76"/>
    </location>
</feature>
<dbReference type="GO" id="GO:0003700">
    <property type="term" value="F:DNA-binding transcription factor activity"/>
    <property type="evidence" value="ECO:0007669"/>
    <property type="project" value="InterPro"/>
</dbReference>
<dbReference type="InterPro" id="IPR036955">
    <property type="entry name" value="AP2/ERF_dom_sf"/>
</dbReference>
<dbReference type="InterPro" id="IPR051032">
    <property type="entry name" value="AP2/ERF_TF_ERF_subfamily"/>
</dbReference>
<dbReference type="GO" id="GO:0003677">
    <property type="term" value="F:DNA binding"/>
    <property type="evidence" value="ECO:0007669"/>
    <property type="project" value="UniProtKB-KW"/>
</dbReference>
<evidence type="ECO:0000256" key="2">
    <source>
        <dbReference type="ARBA" id="ARBA00023015"/>
    </source>
</evidence>
<dbReference type="FunFam" id="3.30.730.10:FF:000001">
    <property type="entry name" value="Ethylene-responsive transcription factor 2"/>
    <property type="match status" value="1"/>
</dbReference>
<evidence type="ECO:0000256" key="1">
    <source>
        <dbReference type="ARBA" id="ARBA00004123"/>
    </source>
</evidence>
<evidence type="ECO:0000256" key="6">
    <source>
        <dbReference type="ARBA" id="ARBA00023242"/>
    </source>
</evidence>
<evidence type="ECO:0000313" key="11">
    <source>
        <dbReference type="RefSeq" id="XP_016720463.1"/>
    </source>
</evidence>
<name>A0A1U8M4A0_GOSHI</name>
<accession>A0A1U8M4A0</accession>
<dbReference type="PaxDb" id="3635-A0A1U8M4A0"/>
<dbReference type="SMART" id="SM00380">
    <property type="entry name" value="AP2"/>
    <property type="match status" value="1"/>
</dbReference>